<dbReference type="NCBIfam" id="TIGR02607">
    <property type="entry name" value="antidote_HigA"/>
    <property type="match status" value="1"/>
</dbReference>
<dbReference type="Proteomes" id="UP001500187">
    <property type="component" value="Unassembled WGS sequence"/>
</dbReference>
<keyword evidence="1" id="KW-0238">DNA-binding</keyword>
<keyword evidence="4" id="KW-1185">Reference proteome</keyword>
<gene>
    <name evidence="3" type="ORF">GCM10023352_00720</name>
</gene>
<dbReference type="InterPro" id="IPR013430">
    <property type="entry name" value="Toxin_antidote_HigA"/>
</dbReference>
<dbReference type="CDD" id="cd00093">
    <property type="entry name" value="HTH_XRE"/>
    <property type="match status" value="1"/>
</dbReference>
<reference evidence="4" key="1">
    <citation type="journal article" date="2019" name="Int. J. Syst. Evol. Microbiol.">
        <title>The Global Catalogue of Microorganisms (GCM) 10K type strain sequencing project: providing services to taxonomists for standard genome sequencing and annotation.</title>
        <authorList>
            <consortium name="The Broad Institute Genomics Platform"/>
            <consortium name="The Broad Institute Genome Sequencing Center for Infectious Disease"/>
            <person name="Wu L."/>
            <person name="Ma J."/>
        </authorList>
    </citation>
    <scope>NUCLEOTIDE SEQUENCE [LARGE SCALE GENOMIC DNA]</scope>
    <source>
        <strain evidence="4">JCM 18541</strain>
    </source>
</reference>
<organism evidence="3 4">
    <name type="scientific">Rothia endophytica</name>
    <dbReference type="NCBI Taxonomy" id="1324766"/>
    <lineage>
        <taxon>Bacteria</taxon>
        <taxon>Bacillati</taxon>
        <taxon>Actinomycetota</taxon>
        <taxon>Actinomycetes</taxon>
        <taxon>Micrococcales</taxon>
        <taxon>Micrococcaceae</taxon>
        <taxon>Rothia</taxon>
    </lineage>
</organism>
<protein>
    <recommendedName>
        <fullName evidence="2">HTH cro/C1-type domain-containing protein</fullName>
    </recommendedName>
</protein>
<sequence length="130" mass="14021">MLTTTSLAPVHPGEILLEDFLEPLGLSQNQAARAMMVPPRRINEIVHGKRGITADTAARLSRYFGTSAEFWLNLQARYELDQLEETQAESLAAIVPLASAASSTIRTPLPSPRRKGAASLLLAVPAVETS</sequence>
<comment type="caution">
    <text evidence="3">The sequence shown here is derived from an EMBL/GenBank/DDBJ whole genome shotgun (WGS) entry which is preliminary data.</text>
</comment>
<dbReference type="Gene3D" id="1.10.260.40">
    <property type="entry name" value="lambda repressor-like DNA-binding domains"/>
    <property type="match status" value="1"/>
</dbReference>
<name>A0ABP9AZ85_9MICC</name>
<evidence type="ECO:0000259" key="2">
    <source>
        <dbReference type="PROSITE" id="PS50943"/>
    </source>
</evidence>
<dbReference type="EMBL" id="BAABKP010000001">
    <property type="protein sequence ID" value="GAA4787061.1"/>
    <property type="molecule type" value="Genomic_DNA"/>
</dbReference>
<dbReference type="InterPro" id="IPR001387">
    <property type="entry name" value="Cro/C1-type_HTH"/>
</dbReference>
<evidence type="ECO:0000313" key="4">
    <source>
        <dbReference type="Proteomes" id="UP001500187"/>
    </source>
</evidence>
<dbReference type="Pfam" id="PF01381">
    <property type="entry name" value="HTH_3"/>
    <property type="match status" value="1"/>
</dbReference>
<feature type="domain" description="HTH cro/C1-type" evidence="2">
    <location>
        <begin position="17"/>
        <end position="71"/>
    </location>
</feature>
<evidence type="ECO:0000256" key="1">
    <source>
        <dbReference type="ARBA" id="ARBA00023125"/>
    </source>
</evidence>
<proteinExistence type="predicted"/>
<dbReference type="InterPro" id="IPR010982">
    <property type="entry name" value="Lambda_DNA-bd_dom_sf"/>
</dbReference>
<accession>A0ABP9AZ85</accession>
<dbReference type="SMART" id="SM00530">
    <property type="entry name" value="HTH_XRE"/>
    <property type="match status" value="1"/>
</dbReference>
<evidence type="ECO:0000313" key="3">
    <source>
        <dbReference type="EMBL" id="GAA4787061.1"/>
    </source>
</evidence>
<dbReference type="PANTHER" id="PTHR36924:SF1">
    <property type="entry name" value="ANTITOXIN HIGA-1"/>
    <property type="match status" value="1"/>
</dbReference>
<dbReference type="SUPFAM" id="SSF47413">
    <property type="entry name" value="lambda repressor-like DNA-binding domains"/>
    <property type="match status" value="1"/>
</dbReference>
<dbReference type="PROSITE" id="PS50943">
    <property type="entry name" value="HTH_CROC1"/>
    <property type="match status" value="1"/>
</dbReference>
<dbReference type="PANTHER" id="PTHR36924">
    <property type="entry name" value="ANTITOXIN HIGA-1"/>
    <property type="match status" value="1"/>
</dbReference>